<gene>
    <name evidence="1" type="ORF">FIBSPDRAFT_891912</name>
</gene>
<accession>A0A166J193</accession>
<dbReference type="Proteomes" id="UP000076532">
    <property type="component" value="Unassembled WGS sequence"/>
</dbReference>
<evidence type="ECO:0000313" key="1">
    <source>
        <dbReference type="EMBL" id="KZP20377.1"/>
    </source>
</evidence>
<proteinExistence type="predicted"/>
<sequence>MWLVCPHRKHSPDPMGDEPGLFGWLAVTACCASTTSWFPAGVGEGVGGHTLWAGVQTGVLSVNGRGVGVAGAVAAAGVIAGAGICGSGCVRAVMRGEEYDAAGVWEFCRGCEGRGGCVEGDVLVVCEGEIVYVESTYRLGELGPSAGVRAAEHDVECCWHVVDGDKVAVSVSDLLHQGLGTLDPVNMCIHFVGVFSNCETYALRFEDKKVEFSAECILCQSHLGEGRPVLVECSFQEFPVGCYGGWEGLEPFVSQTVILEVILKYIGTLGIGVSTLNLEHLSLRSQFCGFSLCLSSPPKSSRSGISTSLSSEGLGVLLGGMMSIGVVGIGVQVVRGGECSGPVAVNQNSAASGSGDSGLDGGEVDRFESDDWMVAVLALPMDSWSSSGGNAGELRRDARSARCWAVVDWFAGADCRVRTTVVTKMKLSRWREDRRLGDRGWDRGPEAHRNMREQEEEEMIPNMEQVVNLASMTPACMTSTIPDSGYDFSRLELQADHQAAVRIIDHIMGVHGLGLQDVQQRIYIISQY</sequence>
<reference evidence="1 2" key="1">
    <citation type="journal article" date="2016" name="Mol. Biol. Evol.">
        <title>Comparative Genomics of Early-Diverging Mushroom-Forming Fungi Provides Insights into the Origins of Lignocellulose Decay Capabilities.</title>
        <authorList>
            <person name="Nagy L.G."/>
            <person name="Riley R."/>
            <person name="Tritt A."/>
            <person name="Adam C."/>
            <person name="Daum C."/>
            <person name="Floudas D."/>
            <person name="Sun H."/>
            <person name="Yadav J.S."/>
            <person name="Pangilinan J."/>
            <person name="Larsson K.H."/>
            <person name="Matsuura K."/>
            <person name="Barry K."/>
            <person name="Labutti K."/>
            <person name="Kuo R."/>
            <person name="Ohm R.A."/>
            <person name="Bhattacharya S.S."/>
            <person name="Shirouzu T."/>
            <person name="Yoshinaga Y."/>
            <person name="Martin F.M."/>
            <person name="Grigoriev I.V."/>
            <person name="Hibbett D.S."/>
        </authorList>
    </citation>
    <scope>NUCLEOTIDE SEQUENCE [LARGE SCALE GENOMIC DNA]</scope>
    <source>
        <strain evidence="1 2">CBS 109695</strain>
    </source>
</reference>
<organism evidence="1 2">
    <name type="scientific">Athelia psychrophila</name>
    <dbReference type="NCBI Taxonomy" id="1759441"/>
    <lineage>
        <taxon>Eukaryota</taxon>
        <taxon>Fungi</taxon>
        <taxon>Dikarya</taxon>
        <taxon>Basidiomycota</taxon>
        <taxon>Agaricomycotina</taxon>
        <taxon>Agaricomycetes</taxon>
        <taxon>Agaricomycetidae</taxon>
        <taxon>Atheliales</taxon>
        <taxon>Atheliaceae</taxon>
        <taxon>Athelia</taxon>
    </lineage>
</organism>
<protein>
    <submittedName>
        <fullName evidence="1">Uncharacterized protein</fullName>
    </submittedName>
</protein>
<evidence type="ECO:0000313" key="2">
    <source>
        <dbReference type="Proteomes" id="UP000076532"/>
    </source>
</evidence>
<dbReference type="EMBL" id="KV417555">
    <property type="protein sequence ID" value="KZP20377.1"/>
    <property type="molecule type" value="Genomic_DNA"/>
</dbReference>
<name>A0A166J193_9AGAM</name>
<dbReference type="AlphaFoldDB" id="A0A166J193"/>
<keyword evidence="2" id="KW-1185">Reference proteome</keyword>